<feature type="transmembrane region" description="Helical" evidence="7">
    <location>
        <begin position="153"/>
        <end position="171"/>
    </location>
</feature>
<organism evidence="8 9">
    <name type="scientific">Fimbriimonas ginsengisoli Gsoil 348</name>
    <dbReference type="NCBI Taxonomy" id="661478"/>
    <lineage>
        <taxon>Bacteria</taxon>
        <taxon>Bacillati</taxon>
        <taxon>Armatimonadota</taxon>
        <taxon>Fimbriimonadia</taxon>
        <taxon>Fimbriimonadales</taxon>
        <taxon>Fimbriimonadaceae</taxon>
        <taxon>Fimbriimonas</taxon>
    </lineage>
</organism>
<dbReference type="AlphaFoldDB" id="A0A068NWK7"/>
<dbReference type="InterPro" id="IPR001640">
    <property type="entry name" value="Lgt"/>
</dbReference>
<feature type="transmembrane region" description="Helical" evidence="7">
    <location>
        <begin position="80"/>
        <end position="97"/>
    </location>
</feature>
<keyword evidence="6 7" id="KW-0472">Membrane</keyword>
<evidence type="ECO:0000313" key="9">
    <source>
        <dbReference type="Proteomes" id="UP000027982"/>
    </source>
</evidence>
<name>A0A068NWK7_FIMGI</name>
<evidence type="ECO:0000256" key="2">
    <source>
        <dbReference type="ARBA" id="ARBA00022475"/>
    </source>
</evidence>
<dbReference type="KEGG" id="fgi:OP10G_4384"/>
<keyword evidence="3 8" id="KW-0808">Transferase</keyword>
<keyword evidence="2" id="KW-1003">Cell membrane</keyword>
<evidence type="ECO:0000256" key="6">
    <source>
        <dbReference type="ARBA" id="ARBA00023136"/>
    </source>
</evidence>
<dbReference type="GO" id="GO:0042158">
    <property type="term" value="P:lipoprotein biosynthetic process"/>
    <property type="evidence" value="ECO:0007669"/>
    <property type="project" value="InterPro"/>
</dbReference>
<dbReference type="OrthoDB" id="871140at2"/>
<keyword evidence="5 7" id="KW-1133">Transmembrane helix</keyword>
<dbReference type="HOGENOM" id="CLU_013386_1_2_0"/>
<dbReference type="GO" id="GO:0005886">
    <property type="term" value="C:plasma membrane"/>
    <property type="evidence" value="ECO:0007669"/>
    <property type="project" value="InterPro"/>
</dbReference>
<feature type="transmembrane region" description="Helical" evidence="7">
    <location>
        <begin position="38"/>
        <end position="60"/>
    </location>
</feature>
<dbReference type="PANTHER" id="PTHR30589:SF0">
    <property type="entry name" value="PHOSPHATIDYLGLYCEROL--PROLIPOPROTEIN DIACYLGLYCERYL TRANSFERASE"/>
    <property type="match status" value="1"/>
</dbReference>
<dbReference type="STRING" id="661478.OP10G_4384"/>
<keyword evidence="9" id="KW-1185">Reference proteome</keyword>
<evidence type="ECO:0000256" key="7">
    <source>
        <dbReference type="SAM" id="Phobius"/>
    </source>
</evidence>
<evidence type="ECO:0000256" key="1">
    <source>
        <dbReference type="ARBA" id="ARBA00007150"/>
    </source>
</evidence>
<dbReference type="Pfam" id="PF01790">
    <property type="entry name" value="LGT"/>
    <property type="match status" value="1"/>
</dbReference>
<keyword evidence="4 7" id="KW-0812">Transmembrane</keyword>
<evidence type="ECO:0000256" key="4">
    <source>
        <dbReference type="ARBA" id="ARBA00022692"/>
    </source>
</evidence>
<proteinExistence type="inferred from homology"/>
<feature type="transmembrane region" description="Helical" evidence="7">
    <location>
        <begin position="12"/>
        <end position="29"/>
    </location>
</feature>
<gene>
    <name evidence="8" type="ORF">OP10G_4384</name>
</gene>
<dbReference type="EMBL" id="CP007139">
    <property type="protein sequence ID" value="AIE87752.1"/>
    <property type="molecule type" value="Genomic_DNA"/>
</dbReference>
<dbReference type="GO" id="GO:0008961">
    <property type="term" value="F:phosphatidylglycerol-prolipoprotein diacylglyceryl transferase activity"/>
    <property type="evidence" value="ECO:0007669"/>
    <property type="project" value="InterPro"/>
</dbReference>
<evidence type="ECO:0000256" key="3">
    <source>
        <dbReference type="ARBA" id="ARBA00022679"/>
    </source>
</evidence>
<dbReference type="PANTHER" id="PTHR30589">
    <property type="entry name" value="PROLIPOPROTEIN DIACYLGLYCERYL TRANSFERASE"/>
    <property type="match status" value="1"/>
</dbReference>
<feature type="transmembrane region" description="Helical" evidence="7">
    <location>
        <begin position="212"/>
        <end position="231"/>
    </location>
</feature>
<sequence>MAQEERLTLGEILTGLSYLTGALVFLWAARRQNLSTEGIWTVVAVGFAAGILGAKLTQLIAEGWPWRVSMGVALDPRNGGRALLGGVIFGWIGVVVAKKRLGIRRPTGDLFALALPAGEAVGRLGCYFNGCCYGERCDMPWAVWQHGAYRHPAQLYSAAVAVSLFGFLLWLRPRLTREGDLFKAYLVAFGVTRFGLEFVRWRETLVYGLSPMQWFCLELVLGVAAAVFWRWRREAIACRI</sequence>
<protein>
    <submittedName>
        <fullName evidence="8">Prolipoprotein diacylglyceryl transferase</fullName>
    </submittedName>
</protein>
<evidence type="ECO:0000256" key="5">
    <source>
        <dbReference type="ARBA" id="ARBA00022989"/>
    </source>
</evidence>
<keyword evidence="8" id="KW-0449">Lipoprotein</keyword>
<dbReference type="RefSeq" id="WP_158409328.1">
    <property type="nucleotide sequence ID" value="NZ_CP007139.1"/>
</dbReference>
<dbReference type="eggNOG" id="COG0682">
    <property type="taxonomic scope" value="Bacteria"/>
</dbReference>
<reference evidence="8 9" key="1">
    <citation type="journal article" date="2014" name="PLoS ONE">
        <title>The first complete genome sequence of the class fimbriimonadia in the phylum armatimonadetes.</title>
        <authorList>
            <person name="Hu Z.Y."/>
            <person name="Wang Y.Z."/>
            <person name="Im W.T."/>
            <person name="Wang S.Y."/>
            <person name="Zhao G.P."/>
            <person name="Zheng H.J."/>
            <person name="Quan Z.X."/>
        </authorList>
    </citation>
    <scope>NUCLEOTIDE SEQUENCE [LARGE SCALE GENOMIC DNA]</scope>
    <source>
        <strain evidence="8">Gsoil 348</strain>
    </source>
</reference>
<comment type="similarity">
    <text evidence="1">Belongs to the Lgt family.</text>
</comment>
<evidence type="ECO:0000313" key="8">
    <source>
        <dbReference type="EMBL" id="AIE87752.1"/>
    </source>
</evidence>
<accession>A0A068NWK7</accession>
<dbReference type="Proteomes" id="UP000027982">
    <property type="component" value="Chromosome"/>
</dbReference>